<reference evidence="2 3" key="1">
    <citation type="submission" date="2021-03" db="EMBL/GenBank/DDBJ databases">
        <title>Flavobacterium Flabelliformis Sp. Nov. And Flavobacterium Geliluteum Sp. Nov., Two Novel Multidrug Resistant Psychrophilic Species Isolated From Antarctica.</title>
        <authorList>
            <person name="Kralova S."/>
            <person name="Busse H.J."/>
            <person name="Bezdicek M."/>
            <person name="Nykrynova M."/>
            <person name="Kroupova E."/>
            <person name="Krsek D."/>
            <person name="Sedlacek I."/>
        </authorList>
    </citation>
    <scope>NUCLEOTIDE SEQUENCE [LARGE SCALE GENOMIC DNA]</scope>
    <source>
        <strain evidence="2 3">P4023</strain>
    </source>
</reference>
<name>A0ABS5CPF2_9FLAO</name>
<evidence type="ECO:0000259" key="1">
    <source>
        <dbReference type="Pfam" id="PF00534"/>
    </source>
</evidence>
<feature type="domain" description="Glycosyl transferase family 1" evidence="1">
    <location>
        <begin position="180"/>
        <end position="345"/>
    </location>
</feature>
<protein>
    <submittedName>
        <fullName evidence="2">Glycosyltransferase family 4 protein</fullName>
    </submittedName>
</protein>
<dbReference type="Pfam" id="PF00534">
    <property type="entry name" value="Glycos_transf_1"/>
    <property type="match status" value="1"/>
</dbReference>
<comment type="caution">
    <text evidence="2">The sequence shown here is derived from an EMBL/GenBank/DDBJ whole genome shotgun (WGS) entry which is preliminary data.</text>
</comment>
<dbReference type="Proteomes" id="UP000674217">
    <property type="component" value="Unassembled WGS sequence"/>
</dbReference>
<keyword evidence="3" id="KW-1185">Reference proteome</keyword>
<proteinExistence type="predicted"/>
<dbReference type="EMBL" id="JAGFBU010000001">
    <property type="protein sequence ID" value="MBP4140499.1"/>
    <property type="molecule type" value="Genomic_DNA"/>
</dbReference>
<organism evidence="2 3">
    <name type="scientific">Flavobacterium flabelliforme</name>
    <dbReference type="NCBI Taxonomy" id="2816119"/>
    <lineage>
        <taxon>Bacteria</taxon>
        <taxon>Pseudomonadati</taxon>
        <taxon>Bacteroidota</taxon>
        <taxon>Flavobacteriia</taxon>
        <taxon>Flavobacteriales</taxon>
        <taxon>Flavobacteriaceae</taxon>
        <taxon>Flavobacterium</taxon>
    </lineage>
</organism>
<dbReference type="InterPro" id="IPR001296">
    <property type="entry name" value="Glyco_trans_1"/>
</dbReference>
<dbReference type="RefSeq" id="WP_210644265.1">
    <property type="nucleotide sequence ID" value="NZ_JAGFBU010000001.1"/>
</dbReference>
<dbReference type="PANTHER" id="PTHR45947">
    <property type="entry name" value="SULFOQUINOVOSYL TRANSFERASE SQD2"/>
    <property type="match status" value="1"/>
</dbReference>
<evidence type="ECO:0000313" key="2">
    <source>
        <dbReference type="EMBL" id="MBP4140499.1"/>
    </source>
</evidence>
<accession>A0ABS5CPF2</accession>
<dbReference type="SUPFAM" id="SSF53756">
    <property type="entry name" value="UDP-Glycosyltransferase/glycogen phosphorylase"/>
    <property type="match status" value="1"/>
</dbReference>
<dbReference type="PANTHER" id="PTHR45947:SF3">
    <property type="entry name" value="SULFOQUINOVOSYL TRANSFERASE SQD2"/>
    <property type="match status" value="1"/>
</dbReference>
<sequence>MKTILISHNFSEISFSSMSYSLAHHLGDLGHKVIFISHKPYFSKKLTIKKTQGSIIIYSWPTEKRPTTLKDFFWFSKLYFQYKPDIVIGHFVGSNISVSMSKLLSLGRVNTYVYYHTLSEQLLLDEKKTSLKQKVKFIRKKIFYKFFCDIIVCPSELAKKDLKLFHNVDKAIVLLNPMIDRFENKKNIENDFIIISYLGRLDNSKGVVDLIKAYLLYKKEFRHSKIILKIAGTGAQENEIKELSKNNSSIEYFGGISYDKIDDYLNECHFSIIPSKFDAFNVVGIESLMNQTPLLISNEVGLADYLTDGKECFKFDPNIDSMVSLFSRVENNIDYQVSMGFEARKTFLEKFSISTYCNKFSDILL</sequence>
<evidence type="ECO:0000313" key="3">
    <source>
        <dbReference type="Proteomes" id="UP000674217"/>
    </source>
</evidence>
<dbReference type="CDD" id="cd03801">
    <property type="entry name" value="GT4_PimA-like"/>
    <property type="match status" value="1"/>
</dbReference>
<dbReference type="Gene3D" id="3.40.50.2000">
    <property type="entry name" value="Glycogen Phosphorylase B"/>
    <property type="match status" value="2"/>
</dbReference>
<gene>
    <name evidence="2" type="ORF">J3S90_01635</name>
</gene>
<dbReference type="InterPro" id="IPR050194">
    <property type="entry name" value="Glycosyltransferase_grp1"/>
</dbReference>